<accession>A0ABY5TUC3</accession>
<evidence type="ECO:0000313" key="3">
    <source>
        <dbReference type="Proteomes" id="UP001055253"/>
    </source>
</evidence>
<dbReference type="Proteomes" id="UP001055253">
    <property type="component" value="Chromosome"/>
</dbReference>
<sequence>MSHLVAIPDLLASAAADLAGVGSSVCAANVAAAGSTTALLAAAGDEVSAAIATLAFRPGAAVPGDQRSGGRLSRSIRAGVGWRRGCVWCRRAGRHFAATARRAGPAGRDQCA</sequence>
<dbReference type="Gene3D" id="1.10.287.850">
    <property type="entry name" value="HP0062-like domain"/>
    <property type="match status" value="1"/>
</dbReference>
<dbReference type="Pfam" id="PF00934">
    <property type="entry name" value="PE"/>
    <property type="match status" value="1"/>
</dbReference>
<dbReference type="InterPro" id="IPR038332">
    <property type="entry name" value="PPE_sf"/>
</dbReference>
<protein>
    <submittedName>
        <fullName evidence="2">PE family protein</fullName>
    </submittedName>
</protein>
<dbReference type="InterPro" id="IPR000084">
    <property type="entry name" value="PE-PGRS_N"/>
</dbReference>
<proteinExistence type="predicted"/>
<evidence type="ECO:0000313" key="2">
    <source>
        <dbReference type="EMBL" id="UVY89941.1"/>
    </source>
</evidence>
<dbReference type="EMBL" id="CP092429">
    <property type="protein sequence ID" value="UVY89941.1"/>
    <property type="molecule type" value="Genomic_DNA"/>
</dbReference>
<evidence type="ECO:0000259" key="1">
    <source>
        <dbReference type="Pfam" id="PF00934"/>
    </source>
</evidence>
<reference evidence="2" key="1">
    <citation type="submission" date="2022-08" db="EMBL/GenBank/DDBJ databases">
        <title>Whole genome sequencing of non-tuberculosis mycobacteria type-strains.</title>
        <authorList>
            <person name="Igarashi Y."/>
            <person name="Osugi A."/>
            <person name="Mitarai S."/>
        </authorList>
    </citation>
    <scope>NUCLEOTIDE SEQUENCE</scope>
    <source>
        <strain evidence="2">ATCC 19423</strain>
    </source>
</reference>
<feature type="domain" description="PE" evidence="1">
    <location>
        <begin position="4"/>
        <end position="55"/>
    </location>
</feature>
<name>A0ABY5TUC3_MYCUL</name>
<keyword evidence="3" id="KW-1185">Reference proteome</keyword>
<gene>
    <name evidence="2" type="ORF">MJO63_26120</name>
</gene>
<organism evidence="2 3">
    <name type="scientific">Mycobacterium ulcerans</name>
    <dbReference type="NCBI Taxonomy" id="1809"/>
    <lineage>
        <taxon>Bacteria</taxon>
        <taxon>Bacillati</taxon>
        <taxon>Actinomycetota</taxon>
        <taxon>Actinomycetes</taxon>
        <taxon>Mycobacteriales</taxon>
        <taxon>Mycobacteriaceae</taxon>
        <taxon>Mycobacterium</taxon>
        <taxon>Mycobacterium ulcerans group</taxon>
    </lineage>
</organism>
<dbReference type="SUPFAM" id="SSF140459">
    <property type="entry name" value="PE/PPE dimer-like"/>
    <property type="match status" value="1"/>
</dbReference>